<evidence type="ECO:0000313" key="2">
    <source>
        <dbReference type="EMBL" id="ADB29411.1"/>
    </source>
</evidence>
<dbReference type="HOGENOM" id="CLU_1370652_0_0_11"/>
<dbReference type="Proteomes" id="UP000007967">
    <property type="component" value="Chromosome"/>
</dbReference>
<reference evidence="3" key="1">
    <citation type="submission" date="2009-09" db="EMBL/GenBank/DDBJ databases">
        <title>The complete genome of Kribbella flavida DSM 17836.</title>
        <authorList>
            <consortium name="US DOE Joint Genome Institute (JGI-PGF)"/>
            <person name="Lucas S."/>
            <person name="Copeland A."/>
            <person name="Lapidus A."/>
            <person name="Glavina del Rio T."/>
            <person name="Dalin E."/>
            <person name="Tice H."/>
            <person name="Bruce D."/>
            <person name="Goodwin L."/>
            <person name="Pitluck S."/>
            <person name="Kyrpides N."/>
            <person name="Mavromatis K."/>
            <person name="Ivanova N."/>
            <person name="Saunders E."/>
            <person name="Brettin T."/>
            <person name="Detter J.C."/>
            <person name="Han C."/>
            <person name="Larimer F."/>
            <person name="Land M."/>
            <person name="Hauser L."/>
            <person name="Markowitz V."/>
            <person name="Cheng J.-F."/>
            <person name="Hugenholtz P."/>
            <person name="Woyke T."/>
            <person name="Wu D."/>
            <person name="Pukall R."/>
            <person name="Klenk H.-P."/>
            <person name="Eisen J.A."/>
        </authorList>
    </citation>
    <scope>NUCLEOTIDE SEQUENCE [LARGE SCALE GENOMIC DNA]</scope>
    <source>
        <strain evidence="3">DSM 17836 / JCM 10339 / NBRC 14399</strain>
    </source>
</reference>
<proteinExistence type="predicted"/>
<evidence type="ECO:0000313" key="3">
    <source>
        <dbReference type="Proteomes" id="UP000007967"/>
    </source>
</evidence>
<name>D2PT95_KRIFD</name>
<keyword evidence="1" id="KW-1133">Transmembrane helix</keyword>
<reference evidence="2 3" key="2">
    <citation type="journal article" date="2010" name="Stand. Genomic Sci.">
        <title>Complete genome sequence of Kribbella flavida type strain (IFO 14399).</title>
        <authorList>
            <person name="Pukall R."/>
            <person name="Lapidus A."/>
            <person name="Glavina Del Rio T."/>
            <person name="Copeland A."/>
            <person name="Tice H."/>
            <person name="Cheng J.-F."/>
            <person name="Lucas S."/>
            <person name="Chen F."/>
            <person name="Nolan M."/>
            <person name="LaButti K."/>
            <person name="Pati A."/>
            <person name="Ivanova N."/>
            <person name="Mavrommatis K."/>
            <person name="Mikhailova N."/>
            <person name="Pitluck S."/>
            <person name="Bruce D."/>
            <person name="Goodwin L."/>
            <person name="Land M."/>
            <person name="Hauser L."/>
            <person name="Chang Y.-J."/>
            <person name="Jeffries C.D."/>
            <person name="Chen A."/>
            <person name="Palaniappan K."/>
            <person name="Chain P."/>
            <person name="Rohde M."/>
            <person name="Goeker M."/>
            <person name="Bristow J."/>
            <person name="Eisen J.A."/>
            <person name="Markowitz V."/>
            <person name="Hugenholtz P."/>
            <person name="Kyrpides N.C."/>
            <person name="Klenk H.-P."/>
            <person name="Brettin T."/>
        </authorList>
    </citation>
    <scope>NUCLEOTIDE SEQUENCE [LARGE SCALE GENOMIC DNA]</scope>
    <source>
        <strain evidence="3">DSM 17836 / JCM 10339 / NBRC 14399</strain>
    </source>
</reference>
<dbReference type="AlphaFoldDB" id="D2PT95"/>
<keyword evidence="1" id="KW-0812">Transmembrane</keyword>
<dbReference type="EMBL" id="CP001736">
    <property type="protein sequence ID" value="ADB29411.1"/>
    <property type="molecule type" value="Genomic_DNA"/>
</dbReference>
<gene>
    <name evidence="2" type="ordered locus">Kfla_0287</name>
</gene>
<evidence type="ECO:0000256" key="1">
    <source>
        <dbReference type="SAM" id="Phobius"/>
    </source>
</evidence>
<keyword evidence="3" id="KW-1185">Reference proteome</keyword>
<organism evidence="2 3">
    <name type="scientific">Kribbella flavida (strain DSM 17836 / JCM 10339 / NBRC 14399)</name>
    <dbReference type="NCBI Taxonomy" id="479435"/>
    <lineage>
        <taxon>Bacteria</taxon>
        <taxon>Bacillati</taxon>
        <taxon>Actinomycetota</taxon>
        <taxon>Actinomycetes</taxon>
        <taxon>Propionibacteriales</taxon>
        <taxon>Kribbellaceae</taxon>
        <taxon>Kribbella</taxon>
    </lineage>
</organism>
<dbReference type="KEGG" id="kfl:Kfla_0287"/>
<feature type="transmembrane region" description="Helical" evidence="1">
    <location>
        <begin position="12"/>
        <end position="33"/>
    </location>
</feature>
<accession>D2PT95</accession>
<keyword evidence="1" id="KW-0472">Membrane</keyword>
<evidence type="ECO:0008006" key="4">
    <source>
        <dbReference type="Google" id="ProtNLM"/>
    </source>
</evidence>
<sequence>MVRVGGVAGRVVRGTVIAAVVAVVVGLGIGFAAGEPVREDDILPARKLPADLCARLGDISGLLPKATEPVTFVQTGTTEVRCRAVVDESQQSTFTAATLDVRITPYAGRDGGAGELPFRPDQIARKAFDRQAGKVVPDRPYPTKIQRTGRTGGQDWLIGVVVLRGDIVVHVDYAAYPVTAEKAEQAALVLADRAIWETK</sequence>
<protein>
    <recommendedName>
        <fullName evidence="4">DUF3558 domain-containing protein</fullName>
    </recommendedName>
</protein>